<keyword evidence="3" id="KW-1185">Reference proteome</keyword>
<protein>
    <submittedName>
        <fullName evidence="2">DUF4387 domain-containing protein</fullName>
    </submittedName>
</protein>
<organism evidence="2 3">
    <name type="scientific">Zwartia hollandica</name>
    <dbReference type="NCBI Taxonomy" id="324606"/>
    <lineage>
        <taxon>Bacteria</taxon>
        <taxon>Pseudomonadati</taxon>
        <taxon>Pseudomonadota</taxon>
        <taxon>Betaproteobacteria</taxon>
        <taxon>Burkholderiales</taxon>
        <taxon>Alcaligenaceae</taxon>
        <taxon>Zwartia</taxon>
    </lineage>
</organism>
<reference evidence="2" key="1">
    <citation type="submission" date="2021-07" db="EMBL/GenBank/DDBJ databases">
        <title>New genus and species of the family Alcaligenaceae.</title>
        <authorList>
            <person name="Hahn M.W."/>
        </authorList>
    </citation>
    <scope>NUCLEOTIDE SEQUENCE</scope>
    <source>
        <strain evidence="2">LF4-65</strain>
    </source>
</reference>
<dbReference type="RefSeq" id="WP_259662288.1">
    <property type="nucleotide sequence ID" value="NZ_JAHXRI010000025.1"/>
</dbReference>
<gene>
    <name evidence="2" type="ORF">KZZ10_14630</name>
</gene>
<feature type="domain" description="DUF4387" evidence="1">
    <location>
        <begin position="4"/>
        <end position="99"/>
    </location>
</feature>
<accession>A0A953T6C4</accession>
<sequence length="101" mass="10974">MTQLQDLATVIRSKNAGPLTLSLDLMFPSEESYRIALRSSSLTPEAIGRLYDTAPEKISVTSYDAARAIKIAMPRKIVSGSPGDRDVYGAQQHVPLLGLEL</sequence>
<comment type="caution">
    <text evidence="2">The sequence shown here is derived from an EMBL/GenBank/DDBJ whole genome shotgun (WGS) entry which is preliminary data.</text>
</comment>
<dbReference type="AlphaFoldDB" id="A0A953T6C4"/>
<dbReference type="Pfam" id="PF14330">
    <property type="entry name" value="DUF4387"/>
    <property type="match status" value="1"/>
</dbReference>
<dbReference type="EMBL" id="JAHXRI010000025">
    <property type="protein sequence ID" value="MBZ1351877.1"/>
    <property type="molecule type" value="Genomic_DNA"/>
</dbReference>
<proteinExistence type="predicted"/>
<evidence type="ECO:0000313" key="3">
    <source>
        <dbReference type="Proteomes" id="UP000739565"/>
    </source>
</evidence>
<name>A0A953T6C4_9BURK</name>
<evidence type="ECO:0000313" key="2">
    <source>
        <dbReference type="EMBL" id="MBZ1351877.1"/>
    </source>
</evidence>
<dbReference type="Proteomes" id="UP000739565">
    <property type="component" value="Unassembled WGS sequence"/>
</dbReference>
<dbReference type="InterPro" id="IPR025496">
    <property type="entry name" value="DUF4387"/>
</dbReference>
<evidence type="ECO:0000259" key="1">
    <source>
        <dbReference type="Pfam" id="PF14330"/>
    </source>
</evidence>